<comment type="subunit">
    <text evidence="3">Homodimer.</text>
</comment>
<dbReference type="EMBL" id="CP007142">
    <property type="protein sequence ID" value="AJQ97387.1"/>
    <property type="molecule type" value="Genomic_DNA"/>
</dbReference>
<dbReference type="SUPFAM" id="SSF53335">
    <property type="entry name" value="S-adenosyl-L-methionine-dependent methyltransferases"/>
    <property type="match status" value="1"/>
</dbReference>
<feature type="binding site" evidence="3 4">
    <location>
        <begin position="88"/>
        <end position="89"/>
    </location>
    <ligand>
        <name>S-adenosyl-L-methionine</name>
        <dbReference type="ChEBI" id="CHEBI:59789"/>
    </ligand>
</feature>
<dbReference type="GO" id="GO:0008168">
    <property type="term" value="F:methyltransferase activity"/>
    <property type="evidence" value="ECO:0007669"/>
    <property type="project" value="UniProtKB-KW"/>
</dbReference>
<proteinExistence type="inferred from homology"/>
<dbReference type="RefSeq" id="WP_044619141.1">
    <property type="nucleotide sequence ID" value="NZ_CP007142.1"/>
</dbReference>
<sequence>MERDQLFSQEFSSIEDFQFNERVARVFPDMIKRSIPGYSTLVSNIGAISDYYAQSDSNIYDLGCSLGAVSLSIQHRLKQTGCQIIAVDNSADMLERARDFIETEDYPTPIQLIHQNLEDTHIENASVVVMNFTLQFISPKRRLAILENIYRGLRPDGVVILSEKIALEANTEWLNELHLNFKRVQGYSELEISQKRKALENVMITDSLDTHQDRLKQAGFRRSEKWFQCFNFLSIIAQK</sequence>
<evidence type="ECO:0000256" key="2">
    <source>
        <dbReference type="ARBA" id="ARBA00022691"/>
    </source>
</evidence>
<dbReference type="PANTHER" id="PTHR43861">
    <property type="entry name" value="TRANS-ACONITATE 2-METHYLTRANSFERASE-RELATED"/>
    <property type="match status" value="1"/>
</dbReference>
<accession>A0A0C5VRX0</accession>
<dbReference type="KEGG" id="gsn:YC6258_05357"/>
<dbReference type="Pfam" id="PF13649">
    <property type="entry name" value="Methyltransf_25"/>
    <property type="match status" value="1"/>
</dbReference>
<evidence type="ECO:0000313" key="7">
    <source>
        <dbReference type="Proteomes" id="UP000032266"/>
    </source>
</evidence>
<protein>
    <recommendedName>
        <fullName evidence="3">Carboxy-S-adenosyl-L-methionine synthase</fullName>
        <shortName evidence="3">Cx-SAM synthase</shortName>
        <ecNumber evidence="3">2.1.3.-</ecNumber>
    </recommendedName>
</protein>
<dbReference type="HAMAP" id="MF_01589">
    <property type="entry name" value="Cx_SAM_synthase"/>
    <property type="match status" value="1"/>
</dbReference>
<feature type="binding site" evidence="3 4">
    <location>
        <position position="38"/>
    </location>
    <ligand>
        <name>S-adenosyl-L-methionine</name>
        <dbReference type="ChEBI" id="CHEBI:59789"/>
    </ligand>
</feature>
<comment type="caution">
    <text evidence="3">Lacks conserved residue(s) required for the propagation of feature annotation.</text>
</comment>
<keyword evidence="1 3" id="KW-0808">Transferase</keyword>
<dbReference type="GO" id="GO:1904047">
    <property type="term" value="F:S-adenosyl-L-methionine binding"/>
    <property type="evidence" value="ECO:0007669"/>
    <property type="project" value="UniProtKB-UniRule"/>
</dbReference>
<dbReference type="AlphaFoldDB" id="A0A0C5VRX0"/>
<dbReference type="PANTHER" id="PTHR43861:SF2">
    <property type="entry name" value="CARBOXY-S-ADENOSYL-L-METHIONINE SYNTHASE"/>
    <property type="match status" value="1"/>
</dbReference>
<comment type="catalytic activity">
    <reaction evidence="3">
        <text>prephenate + S-adenosyl-L-methionine = carboxy-S-adenosyl-L-methionine + 3-phenylpyruvate + H2O</text>
        <dbReference type="Rhea" id="RHEA:51692"/>
        <dbReference type="ChEBI" id="CHEBI:15377"/>
        <dbReference type="ChEBI" id="CHEBI:18005"/>
        <dbReference type="ChEBI" id="CHEBI:29934"/>
        <dbReference type="ChEBI" id="CHEBI:59789"/>
        <dbReference type="ChEBI" id="CHEBI:134278"/>
    </reaction>
</comment>
<dbReference type="GO" id="GO:0032259">
    <property type="term" value="P:methylation"/>
    <property type="evidence" value="ECO:0007669"/>
    <property type="project" value="UniProtKB-KW"/>
</dbReference>
<evidence type="ECO:0000256" key="3">
    <source>
        <dbReference type="HAMAP-Rule" id="MF_01589"/>
    </source>
</evidence>
<keyword evidence="6" id="KW-0489">Methyltransferase</keyword>
<dbReference type="STRING" id="1445510.YC6258_05357"/>
<dbReference type="InterPro" id="IPR029063">
    <property type="entry name" value="SAM-dependent_MTases_sf"/>
</dbReference>
<comment type="similarity">
    <text evidence="3">Belongs to the class I-like SAM-binding methyltransferase superfamily. Cx-SAM synthase family.</text>
</comment>
<dbReference type="PIRSF" id="PIRSF006325">
    <property type="entry name" value="MeTrfase_bac"/>
    <property type="match status" value="1"/>
</dbReference>
<dbReference type="NCBIfam" id="TIGR00740">
    <property type="entry name" value="carboxy-S-adenosyl-L-methionine synthase CmoA"/>
    <property type="match status" value="1"/>
</dbReference>
<evidence type="ECO:0000256" key="1">
    <source>
        <dbReference type="ARBA" id="ARBA00022679"/>
    </source>
</evidence>
<keyword evidence="7" id="KW-1185">Reference proteome</keyword>
<evidence type="ECO:0000259" key="5">
    <source>
        <dbReference type="Pfam" id="PF13649"/>
    </source>
</evidence>
<organism evidence="6 7">
    <name type="scientific">Gynuella sunshinyii YC6258</name>
    <dbReference type="NCBI Taxonomy" id="1445510"/>
    <lineage>
        <taxon>Bacteria</taxon>
        <taxon>Pseudomonadati</taxon>
        <taxon>Pseudomonadota</taxon>
        <taxon>Gammaproteobacteria</taxon>
        <taxon>Oceanospirillales</taxon>
        <taxon>Saccharospirillaceae</taxon>
        <taxon>Gynuella</taxon>
    </lineage>
</organism>
<gene>
    <name evidence="3" type="primary">cmoA</name>
    <name evidence="6" type="ORF">YC6258_05357</name>
</gene>
<feature type="binding site" evidence="3">
    <location>
        <position position="196"/>
    </location>
    <ligand>
        <name>S-adenosyl-L-methionine</name>
        <dbReference type="ChEBI" id="CHEBI:59789"/>
    </ligand>
</feature>
<comment type="function">
    <text evidence="3">Catalyzes the conversion of S-adenosyl-L-methionine (SAM) to carboxy-S-adenosyl-L-methionine (Cx-SAM).</text>
</comment>
<keyword evidence="2 3" id="KW-0949">S-adenosyl-L-methionine</keyword>
<dbReference type="NCBIfam" id="NF011995">
    <property type="entry name" value="PRK15451.1"/>
    <property type="match status" value="1"/>
</dbReference>
<evidence type="ECO:0000256" key="4">
    <source>
        <dbReference type="PIRSR" id="PIRSR006325-1"/>
    </source>
</evidence>
<dbReference type="GO" id="GO:0016743">
    <property type="term" value="F:carboxyl- or carbamoyltransferase activity"/>
    <property type="evidence" value="ECO:0007669"/>
    <property type="project" value="UniProtKB-UniRule"/>
</dbReference>
<dbReference type="EC" id="2.1.3.-" evidence="3"/>
<feature type="binding site" evidence="3 4">
    <location>
        <position position="131"/>
    </location>
    <ligand>
        <name>S-adenosyl-L-methionine</name>
        <dbReference type="ChEBI" id="CHEBI:59789"/>
    </ligand>
</feature>
<dbReference type="InterPro" id="IPR041698">
    <property type="entry name" value="Methyltransf_25"/>
</dbReference>
<reference evidence="6 7" key="1">
    <citation type="submission" date="2014-01" db="EMBL/GenBank/DDBJ databases">
        <title>Full genme sequencing of cellulolytic bacterium Gynuella sunshinyii YC6258T gen. nov., sp. nov.</title>
        <authorList>
            <person name="Khan H."/>
            <person name="Chung E.J."/>
            <person name="Chung Y.R."/>
        </authorList>
    </citation>
    <scope>NUCLEOTIDE SEQUENCE [LARGE SCALE GENOMIC DNA]</scope>
    <source>
        <strain evidence="6 7">YC6258</strain>
    </source>
</reference>
<dbReference type="Proteomes" id="UP000032266">
    <property type="component" value="Chromosome"/>
</dbReference>
<dbReference type="InterPro" id="IPR005271">
    <property type="entry name" value="CmoA"/>
</dbReference>
<dbReference type="CDD" id="cd02440">
    <property type="entry name" value="AdoMet_MTases"/>
    <property type="match status" value="1"/>
</dbReference>
<dbReference type="PATRIC" id="fig|1445510.3.peg.5318"/>
<name>A0A0C5VRX0_9GAMM</name>
<evidence type="ECO:0000313" key="6">
    <source>
        <dbReference type="EMBL" id="AJQ97387.1"/>
    </source>
</evidence>
<dbReference type="GO" id="GO:0002098">
    <property type="term" value="P:tRNA wobble uridine modification"/>
    <property type="evidence" value="ECO:0007669"/>
    <property type="project" value="InterPro"/>
</dbReference>
<keyword evidence="6" id="KW-0830">Ubiquinone</keyword>
<feature type="binding site" evidence="3 4">
    <location>
        <begin position="63"/>
        <end position="65"/>
    </location>
    <ligand>
        <name>S-adenosyl-L-methionine</name>
        <dbReference type="ChEBI" id="CHEBI:59789"/>
    </ligand>
</feature>
<dbReference type="Gene3D" id="3.40.50.150">
    <property type="entry name" value="Vaccinia Virus protein VP39"/>
    <property type="match status" value="1"/>
</dbReference>
<feature type="domain" description="Methyltransferase" evidence="5">
    <location>
        <begin position="59"/>
        <end position="157"/>
    </location>
</feature>
<dbReference type="HOGENOM" id="CLU_078475_0_0_6"/>
<dbReference type="OrthoDB" id="9779941at2"/>